<dbReference type="AlphaFoldDB" id="A0A5N6NLW6"/>
<keyword evidence="2" id="KW-0433">Leucine-rich repeat</keyword>
<dbReference type="GO" id="GO:0005524">
    <property type="term" value="F:ATP binding"/>
    <property type="evidence" value="ECO:0007669"/>
    <property type="project" value="UniProtKB-KW"/>
</dbReference>
<keyword evidence="4" id="KW-0547">Nucleotide-binding</keyword>
<dbReference type="SUPFAM" id="SSF52058">
    <property type="entry name" value="L domain-like"/>
    <property type="match status" value="1"/>
</dbReference>
<dbReference type="Gene3D" id="3.80.10.10">
    <property type="entry name" value="Ribonuclease Inhibitor"/>
    <property type="match status" value="1"/>
</dbReference>
<sequence length="728" mass="84246">MTYAGLKMFMEKLEQLINCNDNPLTNYPEIIREKPQFQLLYQDVGSMIQTLYIDEHQDSHQLEKFDDLKKRFIDAAEEAQYIVDLFLSGVHIRNNNVSDVQIRRSSKSVVDLVLSFAYIRNNRHFPTSRAFKRSLNLVNVRRSFKSVKEKFMSMRNDNTKMDASRRTERTLDQSASAAAGPKKLLNEIIVGIDDDAKLIKDKLMEDRRKLDVVSVVGMGGIGKTTLATKVFNDSYVKYHFHVRVWNGSILETLALSYNHLPLHLRECFLYIGGFPEDYKFKVRWLILLWMAEGFIQEDGNRSLEDIADGYLMDLIDRNLVNVDVRSKSNEGVTDCNVHDLVRELCLRKAKEEGFILQMGKQISSSHFSNVTTPPHKPMRMIVDNDANIQGFPNPSAQNLRSILCFSDFRSLRDDIAKRFHSFVLLRVLDLHTCRLNDFSKGIEMLIHLRYLAIWNTSRSFPSSICNLWGLQTLIYRSDDALFLPSNISDLVNLRHLLGYHHLDTRPSFLKEDYLILSSIEKPMNLQTFSRVKFGEKVDFQKFFPAVKELRCKIYSDQKNDFKSFSYLEKFKLISINELKNITLPTTLKTLTLANSCLPWRKMSIIQSLPNLQVLKLDFKAFKGECWNTDEQVFPMLTFLRLGGLDIKLWKADSKSFPCLKQLEVDSCEGLEEIPLEIGEIPTLELIKITYCTRSVGESVRRIQEDQRDFGNYLLKIDVSNELGKSSLF</sequence>
<gene>
    <name evidence="10" type="ORF">E3N88_18780</name>
</gene>
<organism evidence="10 11">
    <name type="scientific">Mikania micrantha</name>
    <name type="common">bitter vine</name>
    <dbReference type="NCBI Taxonomy" id="192012"/>
    <lineage>
        <taxon>Eukaryota</taxon>
        <taxon>Viridiplantae</taxon>
        <taxon>Streptophyta</taxon>
        <taxon>Embryophyta</taxon>
        <taxon>Tracheophyta</taxon>
        <taxon>Spermatophyta</taxon>
        <taxon>Magnoliopsida</taxon>
        <taxon>eudicotyledons</taxon>
        <taxon>Gunneridae</taxon>
        <taxon>Pentapetalae</taxon>
        <taxon>asterids</taxon>
        <taxon>campanulids</taxon>
        <taxon>Asterales</taxon>
        <taxon>Asteraceae</taxon>
        <taxon>Asteroideae</taxon>
        <taxon>Heliantheae alliance</taxon>
        <taxon>Eupatorieae</taxon>
        <taxon>Mikania</taxon>
    </lineage>
</organism>
<dbReference type="SUPFAM" id="SSF52540">
    <property type="entry name" value="P-loop containing nucleoside triphosphate hydrolases"/>
    <property type="match status" value="1"/>
</dbReference>
<dbReference type="Proteomes" id="UP000326396">
    <property type="component" value="Linkage Group LG18"/>
</dbReference>
<dbReference type="Gene3D" id="1.10.10.10">
    <property type="entry name" value="Winged helix-like DNA-binding domain superfamily/Winged helix DNA-binding domain"/>
    <property type="match status" value="1"/>
</dbReference>
<evidence type="ECO:0000256" key="3">
    <source>
        <dbReference type="ARBA" id="ARBA00022737"/>
    </source>
</evidence>
<comment type="similarity">
    <text evidence="1">Belongs to the disease resistance NB-LRR family.</text>
</comment>
<evidence type="ECO:0000313" key="11">
    <source>
        <dbReference type="Proteomes" id="UP000326396"/>
    </source>
</evidence>
<dbReference type="Pfam" id="PF23598">
    <property type="entry name" value="LRR_14"/>
    <property type="match status" value="1"/>
</dbReference>
<reference evidence="10 11" key="1">
    <citation type="submission" date="2019-05" db="EMBL/GenBank/DDBJ databases">
        <title>Mikania micrantha, genome provides insights into the molecular mechanism of rapid growth.</title>
        <authorList>
            <person name="Liu B."/>
        </authorList>
    </citation>
    <scope>NUCLEOTIDE SEQUENCE [LARGE SCALE GENOMIC DNA]</scope>
    <source>
        <strain evidence="10">NLD-2019</strain>
        <tissue evidence="10">Leaf</tissue>
    </source>
</reference>
<evidence type="ECO:0000256" key="6">
    <source>
        <dbReference type="ARBA" id="ARBA00022840"/>
    </source>
</evidence>
<evidence type="ECO:0000259" key="9">
    <source>
        <dbReference type="Pfam" id="PF23598"/>
    </source>
</evidence>
<feature type="domain" description="NB-ARC" evidence="7">
    <location>
        <begin position="195"/>
        <end position="245"/>
    </location>
</feature>
<keyword evidence="6" id="KW-0067">ATP-binding</keyword>
<evidence type="ECO:0000313" key="10">
    <source>
        <dbReference type="EMBL" id="KAD4982109.1"/>
    </source>
</evidence>
<dbReference type="Gene3D" id="1.20.5.4130">
    <property type="match status" value="1"/>
</dbReference>
<feature type="domain" description="Disease resistance R13L4/SHOC-2-like LRR" evidence="9">
    <location>
        <begin position="399"/>
        <end position="695"/>
    </location>
</feature>
<name>A0A5N6NLW6_9ASTR</name>
<accession>A0A5N6NLW6</accession>
<evidence type="ECO:0000256" key="4">
    <source>
        <dbReference type="ARBA" id="ARBA00022741"/>
    </source>
</evidence>
<dbReference type="InterPro" id="IPR036388">
    <property type="entry name" value="WH-like_DNA-bd_sf"/>
</dbReference>
<dbReference type="FunFam" id="1.10.10.10:FF:000322">
    <property type="entry name" value="Probable disease resistance protein At1g63360"/>
    <property type="match status" value="1"/>
</dbReference>
<evidence type="ECO:0000259" key="7">
    <source>
        <dbReference type="Pfam" id="PF00931"/>
    </source>
</evidence>
<dbReference type="PANTHER" id="PTHR15140">
    <property type="entry name" value="TUBULIN-SPECIFIC CHAPERONE E"/>
    <property type="match status" value="1"/>
</dbReference>
<dbReference type="InterPro" id="IPR055414">
    <property type="entry name" value="LRR_R13L4/SHOC2-like"/>
</dbReference>
<dbReference type="EMBL" id="SZYD01000010">
    <property type="protein sequence ID" value="KAD4982109.1"/>
    <property type="molecule type" value="Genomic_DNA"/>
</dbReference>
<proteinExistence type="inferred from homology"/>
<protein>
    <submittedName>
        <fullName evidence="10">Uncharacterized protein</fullName>
    </submittedName>
</protein>
<keyword evidence="3" id="KW-0677">Repeat</keyword>
<evidence type="ECO:0000256" key="5">
    <source>
        <dbReference type="ARBA" id="ARBA00022821"/>
    </source>
</evidence>
<evidence type="ECO:0000256" key="1">
    <source>
        <dbReference type="ARBA" id="ARBA00008894"/>
    </source>
</evidence>
<dbReference type="OrthoDB" id="1478287at2759"/>
<dbReference type="InterPro" id="IPR027417">
    <property type="entry name" value="P-loop_NTPase"/>
</dbReference>
<dbReference type="Pfam" id="PF00931">
    <property type="entry name" value="NB-ARC"/>
    <property type="match status" value="1"/>
</dbReference>
<comment type="caution">
    <text evidence="10">The sequence shown here is derived from an EMBL/GenBank/DDBJ whole genome shotgun (WGS) entry which is preliminary data.</text>
</comment>
<dbReference type="GO" id="GO:0043531">
    <property type="term" value="F:ADP binding"/>
    <property type="evidence" value="ECO:0007669"/>
    <property type="project" value="InterPro"/>
</dbReference>
<dbReference type="InterPro" id="IPR032675">
    <property type="entry name" value="LRR_dom_sf"/>
</dbReference>
<keyword evidence="5" id="KW-0611">Plant defense</keyword>
<dbReference type="Pfam" id="PF23559">
    <property type="entry name" value="WHD_DRP"/>
    <property type="match status" value="1"/>
</dbReference>
<dbReference type="InterPro" id="IPR002182">
    <property type="entry name" value="NB-ARC"/>
</dbReference>
<dbReference type="InterPro" id="IPR058922">
    <property type="entry name" value="WHD_DRP"/>
</dbReference>
<keyword evidence="11" id="KW-1185">Reference proteome</keyword>
<evidence type="ECO:0000259" key="8">
    <source>
        <dbReference type="Pfam" id="PF23559"/>
    </source>
</evidence>
<dbReference type="GO" id="GO:0006952">
    <property type="term" value="P:defense response"/>
    <property type="evidence" value="ECO:0007669"/>
    <property type="project" value="UniProtKB-KW"/>
</dbReference>
<dbReference type="PRINTS" id="PR00364">
    <property type="entry name" value="DISEASERSIST"/>
</dbReference>
<feature type="domain" description="Disease resistance protein winged helix" evidence="8">
    <location>
        <begin position="274"/>
        <end position="344"/>
    </location>
</feature>
<evidence type="ECO:0000256" key="2">
    <source>
        <dbReference type="ARBA" id="ARBA00022614"/>
    </source>
</evidence>
<dbReference type="Gene3D" id="3.40.50.300">
    <property type="entry name" value="P-loop containing nucleotide triphosphate hydrolases"/>
    <property type="match status" value="1"/>
</dbReference>
<dbReference type="PANTHER" id="PTHR15140:SF37">
    <property type="entry name" value="UBIQUITIN-LIKE DOMAIN-CONTAINING PROTEIN"/>
    <property type="match status" value="1"/>
</dbReference>